<gene>
    <name evidence="1" type="ORF">P9B03_02090</name>
</gene>
<protein>
    <submittedName>
        <fullName evidence="1">Uncharacterized protein</fullName>
    </submittedName>
</protein>
<accession>A0AAW9NLD7</accession>
<sequence>MNNEEVKPIIVPTYAEEKKEKRKLFKFFIGRKKKAKKPVKKEYVLRKTPTLLPFLDITDDYILLKNDAYMDILQITPKDLQSLTDDELNRHLLLEARTYRSYTPGYKIIALNFPSNTERQQQYWLRKKERATNSLLLRFIERKLFELRFLEQERPNREFFLFLYASSVPLLEDAKNQLIRGMRQSFSLQTLSIEKRQDVLFLLNNQNSKL</sequence>
<keyword evidence="2" id="KW-1185">Reference proteome</keyword>
<dbReference type="Proteomes" id="UP001344888">
    <property type="component" value="Unassembled WGS sequence"/>
</dbReference>
<dbReference type="AlphaFoldDB" id="A0AAW9NLD7"/>
<comment type="caution">
    <text evidence="1">The sequence shown here is derived from an EMBL/GenBank/DDBJ whole genome shotgun (WGS) entry which is preliminary data.</text>
</comment>
<organism evidence="1 2">
    <name type="scientific">Metasolibacillus meyeri</name>
    <dbReference type="NCBI Taxonomy" id="1071052"/>
    <lineage>
        <taxon>Bacteria</taxon>
        <taxon>Bacillati</taxon>
        <taxon>Bacillota</taxon>
        <taxon>Bacilli</taxon>
        <taxon>Bacillales</taxon>
        <taxon>Caryophanaceae</taxon>
        <taxon>Metasolibacillus</taxon>
    </lineage>
</organism>
<dbReference type="RefSeq" id="WP_326121535.1">
    <property type="nucleotide sequence ID" value="NZ_JARSFG010000003.1"/>
</dbReference>
<dbReference type="EMBL" id="JARSFG010000003">
    <property type="protein sequence ID" value="MEC1177261.1"/>
    <property type="molecule type" value="Genomic_DNA"/>
</dbReference>
<proteinExistence type="predicted"/>
<name>A0AAW9NLD7_9BACL</name>
<reference evidence="1 2" key="1">
    <citation type="submission" date="2023-03" db="EMBL/GenBank/DDBJ databases">
        <title>Bacillus Genome Sequencing.</title>
        <authorList>
            <person name="Dunlap C."/>
        </authorList>
    </citation>
    <scope>NUCLEOTIDE SEQUENCE [LARGE SCALE GENOMIC DNA]</scope>
    <source>
        <strain evidence="1 2">B-59205</strain>
    </source>
</reference>
<evidence type="ECO:0000313" key="1">
    <source>
        <dbReference type="EMBL" id="MEC1177261.1"/>
    </source>
</evidence>
<evidence type="ECO:0000313" key="2">
    <source>
        <dbReference type="Proteomes" id="UP001344888"/>
    </source>
</evidence>